<dbReference type="GO" id="GO:0008990">
    <property type="term" value="F:rRNA (guanine-N2-)-methyltransferase activity"/>
    <property type="evidence" value="ECO:0007669"/>
    <property type="project" value="InterPro"/>
</dbReference>
<dbReference type="Pfam" id="PF08468">
    <property type="entry name" value="MTS_N"/>
    <property type="match status" value="1"/>
</dbReference>
<dbReference type="InterPro" id="IPR007848">
    <property type="entry name" value="Small_mtfrase_dom"/>
</dbReference>
<dbReference type="SUPFAM" id="SSF53335">
    <property type="entry name" value="S-adenosyl-L-methionine-dependent methyltransferases"/>
    <property type="match status" value="1"/>
</dbReference>
<dbReference type="EMBL" id="MABE01000644">
    <property type="protein sequence ID" value="OUS37051.1"/>
    <property type="molecule type" value="Genomic_DNA"/>
</dbReference>
<comment type="caution">
    <text evidence="8">The sequence shown here is derived from an EMBL/GenBank/DDBJ whole genome shotgun (WGS) entry which is preliminary data.</text>
</comment>
<dbReference type="PANTHER" id="PTHR47816">
    <property type="entry name" value="RIBOSOMAL RNA SMALL SUBUNIT METHYLTRANSFERASE C"/>
    <property type="match status" value="1"/>
</dbReference>
<dbReference type="CDD" id="cd02440">
    <property type="entry name" value="AdoMet_MTases"/>
    <property type="match status" value="1"/>
</dbReference>
<feature type="domain" description="Methyltransferase small" evidence="6">
    <location>
        <begin position="167"/>
        <end position="332"/>
    </location>
</feature>
<reference evidence="9" key="1">
    <citation type="journal article" date="2017" name="Proc. Natl. Acad. Sci. U.S.A.">
        <title>Simulation of Deepwater Horizon oil plume reveals substrate specialization within a complex community of hydrocarbon degraders.</title>
        <authorList>
            <person name="Hu P."/>
            <person name="Dubinsky E.A."/>
            <person name="Probst A.J."/>
            <person name="Wang J."/>
            <person name="Sieber C.M.K."/>
            <person name="Tom L.M."/>
            <person name="Gardinali P."/>
            <person name="Banfield J.F."/>
            <person name="Atlas R.M."/>
            <person name="Andersen G.L."/>
        </authorList>
    </citation>
    <scope>NUCLEOTIDE SEQUENCE [LARGE SCALE GENOMIC DNA]</scope>
</reference>
<gene>
    <name evidence="8" type="ORF">A9R00_11260</name>
</gene>
<dbReference type="Proteomes" id="UP000227088">
    <property type="component" value="Unassembled WGS sequence"/>
</dbReference>
<name>A0A1Y5HID0_OLEAN</name>
<organism evidence="8 9">
    <name type="scientific">Oleispira antarctica</name>
    <dbReference type="NCBI Taxonomy" id="188908"/>
    <lineage>
        <taxon>Bacteria</taxon>
        <taxon>Pseudomonadati</taxon>
        <taxon>Pseudomonadota</taxon>
        <taxon>Gammaproteobacteria</taxon>
        <taxon>Oceanospirillales</taxon>
        <taxon>Oceanospirillaceae</taxon>
        <taxon>Oleispira</taxon>
    </lineage>
</organism>
<dbReference type="InterPro" id="IPR046977">
    <property type="entry name" value="RsmC/RlmG"/>
</dbReference>
<evidence type="ECO:0000256" key="4">
    <source>
        <dbReference type="ARBA" id="ARBA00022679"/>
    </source>
</evidence>
<keyword evidence="2" id="KW-0698">rRNA processing</keyword>
<keyword evidence="5" id="KW-0949">S-adenosyl-L-methionine</keyword>
<keyword evidence="4" id="KW-0808">Transferase</keyword>
<evidence type="ECO:0000259" key="7">
    <source>
        <dbReference type="Pfam" id="PF08468"/>
    </source>
</evidence>
<feature type="domain" description="Methyltransferase small N-terminal" evidence="7">
    <location>
        <begin position="8"/>
        <end position="143"/>
    </location>
</feature>
<dbReference type="InterPro" id="IPR029063">
    <property type="entry name" value="SAM-dependent_MTases_sf"/>
</dbReference>
<evidence type="ECO:0000256" key="1">
    <source>
        <dbReference type="ARBA" id="ARBA00022490"/>
    </source>
</evidence>
<accession>A0A1Y5HID0</accession>
<evidence type="ECO:0000256" key="5">
    <source>
        <dbReference type="ARBA" id="ARBA00022691"/>
    </source>
</evidence>
<protein>
    <recommendedName>
        <fullName evidence="10">Methyltransferase small domain-containing protein</fullName>
    </recommendedName>
</protein>
<dbReference type="InterPro" id="IPR002052">
    <property type="entry name" value="DNA_methylase_N6_adenine_CS"/>
</dbReference>
<evidence type="ECO:0008006" key="10">
    <source>
        <dbReference type="Google" id="ProtNLM"/>
    </source>
</evidence>
<evidence type="ECO:0000313" key="8">
    <source>
        <dbReference type="EMBL" id="OUS37051.1"/>
    </source>
</evidence>
<dbReference type="InterPro" id="IPR013675">
    <property type="entry name" value="Mtase_sm_N"/>
</dbReference>
<dbReference type="Pfam" id="PF05175">
    <property type="entry name" value="MTS"/>
    <property type="match status" value="1"/>
</dbReference>
<evidence type="ECO:0000259" key="6">
    <source>
        <dbReference type="Pfam" id="PF05175"/>
    </source>
</evidence>
<dbReference type="Gene3D" id="3.40.50.150">
    <property type="entry name" value="Vaccinia Virus protein VP39"/>
    <property type="match status" value="2"/>
</dbReference>
<sequence length="337" mass="37694">MTSLPINQLLLRNPEVINDQLIVVNAPQDAGLLQLIKPNNCQLINFDARIHQACEKQGLRSEYGLPSQHSFESALLYWPKSKAFAHSLLRWLGSQVKQPTTVFLLAANDAGGKSLNNALKPFGEEITKLDVARKCSLWSFKLTPVDDFSWEKEQTSFSYDNLDNEALEFITYPGVFNAGKLDIGTKLLLDNIRLNKRGRVLDLACGSGVIGLTCKSRQPELYVEMVDIDGMALASAELNSKKLGLDCSAFVSDGLASTKKFNTIICNPPFHQGKDTDYNFAQQLIRTAKQHLLPRGELWIVANRQLAYEQWAEKSCHSVETVVQGNGFKVMKLNYRD</sequence>
<dbReference type="PANTHER" id="PTHR47816:SF4">
    <property type="entry name" value="RIBOSOMAL RNA SMALL SUBUNIT METHYLTRANSFERASE C"/>
    <property type="match status" value="1"/>
</dbReference>
<keyword evidence="3" id="KW-0489">Methyltransferase</keyword>
<dbReference type="PROSITE" id="PS00092">
    <property type="entry name" value="N6_MTASE"/>
    <property type="match status" value="1"/>
</dbReference>
<evidence type="ECO:0000256" key="2">
    <source>
        <dbReference type="ARBA" id="ARBA00022552"/>
    </source>
</evidence>
<evidence type="ECO:0000256" key="3">
    <source>
        <dbReference type="ARBA" id="ARBA00022603"/>
    </source>
</evidence>
<evidence type="ECO:0000313" key="9">
    <source>
        <dbReference type="Proteomes" id="UP000227088"/>
    </source>
</evidence>
<dbReference type="GO" id="GO:0003676">
    <property type="term" value="F:nucleic acid binding"/>
    <property type="evidence" value="ECO:0007669"/>
    <property type="project" value="InterPro"/>
</dbReference>
<proteinExistence type="predicted"/>
<keyword evidence="1" id="KW-0963">Cytoplasm</keyword>
<dbReference type="AlphaFoldDB" id="A0A1Y5HID0"/>